<dbReference type="GeneID" id="11519240"/>
<feature type="domain" description="DUF6590" evidence="2">
    <location>
        <begin position="223"/>
        <end position="369"/>
    </location>
</feature>
<reference evidence="3 4" key="1">
    <citation type="journal article" date="2011" name="Nat. Biotechnol.">
        <title>Comparative genomic analysis of the thermophilic biomass-degrading fungi Myceliophthora thermophila and Thielavia terrestris.</title>
        <authorList>
            <person name="Berka R.M."/>
            <person name="Grigoriev I.V."/>
            <person name="Otillar R."/>
            <person name="Salamov A."/>
            <person name="Grimwood J."/>
            <person name="Reid I."/>
            <person name="Ishmael N."/>
            <person name="John T."/>
            <person name="Darmond C."/>
            <person name="Moisan M.-C."/>
            <person name="Henrissat B."/>
            <person name="Coutinho P.M."/>
            <person name="Lombard V."/>
            <person name="Natvig D.O."/>
            <person name="Lindquist E."/>
            <person name="Schmutz J."/>
            <person name="Lucas S."/>
            <person name="Harris P."/>
            <person name="Powlowski J."/>
            <person name="Bellemare A."/>
            <person name="Taylor D."/>
            <person name="Butler G."/>
            <person name="de Vries R.P."/>
            <person name="Allijn I.E."/>
            <person name="van den Brink J."/>
            <person name="Ushinsky S."/>
            <person name="Storms R."/>
            <person name="Powell A.J."/>
            <person name="Paulsen I.T."/>
            <person name="Elbourne L.D.H."/>
            <person name="Baker S.E."/>
            <person name="Magnuson J."/>
            <person name="LaBoissiere S."/>
            <person name="Clutterbuck A.J."/>
            <person name="Martinez D."/>
            <person name="Wogulis M."/>
            <person name="de Leon A.L."/>
            <person name="Rey M.W."/>
            <person name="Tsang A."/>
        </authorList>
    </citation>
    <scope>NUCLEOTIDE SEQUENCE [LARGE SCALE GENOMIC DNA]</scope>
    <source>
        <strain evidence="4">ATCC 38088 / NRRL 8126</strain>
    </source>
</reference>
<dbReference type="EMBL" id="CP003013">
    <property type="protein sequence ID" value="AEO69972.1"/>
    <property type="molecule type" value="Genomic_DNA"/>
</dbReference>
<dbReference type="HOGENOM" id="CLU_723979_0_0_1"/>
<name>G2RDJ0_THETT</name>
<dbReference type="PANTHER" id="PTHR35391:SF5">
    <property type="entry name" value="DUF6590 DOMAIN-CONTAINING PROTEIN"/>
    <property type="match status" value="1"/>
</dbReference>
<evidence type="ECO:0000313" key="4">
    <source>
        <dbReference type="Proteomes" id="UP000008181"/>
    </source>
</evidence>
<dbReference type="PANTHER" id="PTHR35391">
    <property type="entry name" value="C2H2-TYPE DOMAIN-CONTAINING PROTEIN-RELATED"/>
    <property type="match status" value="1"/>
</dbReference>
<protein>
    <recommendedName>
        <fullName evidence="2">DUF6590 domain-containing protein</fullName>
    </recommendedName>
</protein>
<dbReference type="InterPro" id="IPR046497">
    <property type="entry name" value="DUF6590"/>
</dbReference>
<dbReference type="Gene3D" id="2.30.30.110">
    <property type="match status" value="1"/>
</dbReference>
<gene>
    <name evidence="3" type="ORF">THITE_2120743</name>
</gene>
<keyword evidence="4" id="KW-1185">Reference proteome</keyword>
<dbReference type="Pfam" id="PF20233">
    <property type="entry name" value="DUF6590"/>
    <property type="match status" value="1"/>
</dbReference>
<dbReference type="eggNOG" id="ENOG502SV73">
    <property type="taxonomic scope" value="Eukaryota"/>
</dbReference>
<evidence type="ECO:0000256" key="1">
    <source>
        <dbReference type="SAM" id="MobiDB-lite"/>
    </source>
</evidence>
<dbReference type="Proteomes" id="UP000008181">
    <property type="component" value="Chromosome 5"/>
</dbReference>
<feature type="region of interest" description="Disordered" evidence="1">
    <location>
        <begin position="137"/>
        <end position="186"/>
    </location>
</feature>
<dbReference type="OrthoDB" id="3559580at2759"/>
<dbReference type="KEGG" id="ttt:THITE_2120743"/>
<proteinExistence type="predicted"/>
<dbReference type="AlphaFoldDB" id="G2RDJ0"/>
<evidence type="ECO:0000259" key="2">
    <source>
        <dbReference type="Pfam" id="PF20233"/>
    </source>
</evidence>
<feature type="region of interest" description="Disordered" evidence="1">
    <location>
        <begin position="94"/>
        <end position="120"/>
    </location>
</feature>
<organism evidence="3 4">
    <name type="scientific">Thermothielavioides terrestris (strain ATCC 38088 / NRRL 8126)</name>
    <name type="common">Thielavia terrestris</name>
    <dbReference type="NCBI Taxonomy" id="578455"/>
    <lineage>
        <taxon>Eukaryota</taxon>
        <taxon>Fungi</taxon>
        <taxon>Dikarya</taxon>
        <taxon>Ascomycota</taxon>
        <taxon>Pezizomycotina</taxon>
        <taxon>Sordariomycetes</taxon>
        <taxon>Sordariomycetidae</taxon>
        <taxon>Sordariales</taxon>
        <taxon>Chaetomiaceae</taxon>
        <taxon>Thermothielavioides</taxon>
        <taxon>Thermothielavioides terrestris</taxon>
    </lineage>
</organism>
<sequence length="382" mass="42407">MPFIRRYISARDLLEVENPVLDLPNRLSRLTVRHNFDIGAHYTGSTASTSHPSGSSLRRGLNTLATASASGKDAMGLDAFDPLQREFEALRRAMSDSKVPTPPQKQTEAESEIPKSAVTPISSSGYEDLVANSSSGYRSYLPRPLSGTGDSISTDERSYPCSFDTSKPPELPLGSDAPRPDTPVPGPSFLSEDRCFPALKPPSLQDEDPRNPIEYRFKFHQSHEFRPGRVLKMVSFEPRKGSPPAETLSEGFSLPREVALSVRYRRFVVIANDEGYCTCVPISTYSGQACKKHGVKPAKHGIVFETGRRPRLLPGEPELGFPPVQVRLTEPGERFAKESRVNYAKLTTIEHNMLVYFIGEVVEDDLDIILSAVDLCWAKRRR</sequence>
<evidence type="ECO:0000313" key="3">
    <source>
        <dbReference type="EMBL" id="AEO69972.1"/>
    </source>
</evidence>
<dbReference type="InterPro" id="IPR011067">
    <property type="entry name" value="Plasmid_toxin/cell-grow_inhib"/>
</dbReference>
<dbReference type="STRING" id="578455.G2RDJ0"/>
<accession>G2RDJ0</accession>
<dbReference type="RefSeq" id="XP_003656308.1">
    <property type="nucleotide sequence ID" value="XM_003656260.1"/>
</dbReference>